<sequence>MSYAIYQVDAFSSEPFGGNPAAVMPLDKWLEDELLQSIALENNLSETAFMVPVEDGFELRWFTPTVEVDLCGHATLATAHVLFDHLAYAGERICFHTRSGMLQVLRHDSGYTLDFPAYSLSDGSVDMEICAALGARPSDVKQVSGAAKLLYVFEFEEDVARISPDFTALLAASDRCIIATAPGDSCDFVSRFFGPQVGINEDPVTGSAHCALVPYWSQRLGLERLEARQISARGGEINCEYGAGRVRMTGQAVTFMQGRVRLAR</sequence>
<dbReference type="PIRSF" id="PIRSF016184">
    <property type="entry name" value="PhzC_PhzF"/>
    <property type="match status" value="1"/>
</dbReference>
<keyword evidence="4" id="KW-1185">Reference proteome</keyword>
<dbReference type="NCBIfam" id="TIGR00654">
    <property type="entry name" value="PhzF_family"/>
    <property type="match status" value="1"/>
</dbReference>
<evidence type="ECO:0000313" key="3">
    <source>
        <dbReference type="EMBL" id="MCX2973350.1"/>
    </source>
</evidence>
<protein>
    <submittedName>
        <fullName evidence="3">PhzF family phenazine biosynthesis protein</fullName>
    </submittedName>
</protein>
<proteinExistence type="inferred from homology"/>
<dbReference type="EMBL" id="SHNP01000002">
    <property type="protein sequence ID" value="MCX2973350.1"/>
    <property type="molecule type" value="Genomic_DNA"/>
</dbReference>
<dbReference type="InterPro" id="IPR003719">
    <property type="entry name" value="Phenazine_PhzF-like"/>
</dbReference>
<accession>A0ABT3STU4</accession>
<reference evidence="3" key="1">
    <citation type="submission" date="2019-02" db="EMBL/GenBank/DDBJ databases">
        <authorList>
            <person name="Li S.-H."/>
        </authorList>
    </citation>
    <scope>NUCLEOTIDE SEQUENCE</scope>
    <source>
        <strain evidence="3">IMCC8485</strain>
    </source>
</reference>
<evidence type="ECO:0000313" key="4">
    <source>
        <dbReference type="Proteomes" id="UP001143307"/>
    </source>
</evidence>
<comment type="caution">
    <text evidence="3">The sequence shown here is derived from an EMBL/GenBank/DDBJ whole genome shotgun (WGS) entry which is preliminary data.</text>
</comment>
<dbReference type="Proteomes" id="UP001143307">
    <property type="component" value="Unassembled WGS sequence"/>
</dbReference>
<dbReference type="SUPFAM" id="SSF54506">
    <property type="entry name" value="Diaminopimelate epimerase-like"/>
    <property type="match status" value="1"/>
</dbReference>
<organism evidence="3 4">
    <name type="scientific">Candidatus Seongchinamella marina</name>
    <dbReference type="NCBI Taxonomy" id="2518990"/>
    <lineage>
        <taxon>Bacteria</taxon>
        <taxon>Pseudomonadati</taxon>
        <taxon>Pseudomonadota</taxon>
        <taxon>Gammaproteobacteria</taxon>
        <taxon>Cellvibrionales</taxon>
        <taxon>Halieaceae</taxon>
        <taxon>Seongchinamella</taxon>
    </lineage>
</organism>
<dbReference type="RefSeq" id="WP_279252269.1">
    <property type="nucleotide sequence ID" value="NZ_SHNP01000002.1"/>
</dbReference>
<evidence type="ECO:0000256" key="1">
    <source>
        <dbReference type="ARBA" id="ARBA00008270"/>
    </source>
</evidence>
<comment type="similarity">
    <text evidence="1">Belongs to the PhzF family.</text>
</comment>
<gene>
    <name evidence="3" type="ORF">EYC87_07095</name>
</gene>
<dbReference type="PANTHER" id="PTHR13774:SF17">
    <property type="entry name" value="PHENAZINE BIOSYNTHESIS-LIKE DOMAIN-CONTAINING PROTEIN"/>
    <property type="match status" value="1"/>
</dbReference>
<dbReference type="Gene3D" id="3.10.310.10">
    <property type="entry name" value="Diaminopimelate Epimerase, Chain A, domain 1"/>
    <property type="match status" value="2"/>
</dbReference>
<evidence type="ECO:0000256" key="2">
    <source>
        <dbReference type="ARBA" id="ARBA00023235"/>
    </source>
</evidence>
<dbReference type="PANTHER" id="PTHR13774">
    <property type="entry name" value="PHENAZINE BIOSYNTHESIS PROTEIN"/>
    <property type="match status" value="1"/>
</dbReference>
<dbReference type="Pfam" id="PF02567">
    <property type="entry name" value="PhzC-PhzF"/>
    <property type="match status" value="1"/>
</dbReference>
<name>A0ABT3STU4_9GAMM</name>
<keyword evidence="2" id="KW-0413">Isomerase</keyword>